<dbReference type="InterPro" id="IPR050984">
    <property type="entry name" value="Gfo/Idh/MocA_domain"/>
</dbReference>
<protein>
    <submittedName>
        <fullName evidence="5">Gfo/Idh/MocA family oxidoreductase</fullName>
    </submittedName>
</protein>
<dbReference type="InterPro" id="IPR055170">
    <property type="entry name" value="GFO_IDH_MocA-like_dom"/>
</dbReference>
<evidence type="ECO:0000313" key="5">
    <source>
        <dbReference type="EMBL" id="MCC2223056.1"/>
    </source>
</evidence>
<organism evidence="5 6">
    <name type="scientific">Anthropogastromicrobium aceti</name>
    <dbReference type="NCBI Taxonomy" id="2981768"/>
    <lineage>
        <taxon>Bacteria</taxon>
        <taxon>Bacillati</taxon>
        <taxon>Bacillota</taxon>
        <taxon>Clostridia</taxon>
        <taxon>Lachnospirales</taxon>
        <taxon>Lachnospiraceae</taxon>
        <taxon>Anthropogastromicrobium</taxon>
    </lineage>
</organism>
<dbReference type="Pfam" id="PF01408">
    <property type="entry name" value="GFO_IDH_MocA"/>
    <property type="match status" value="1"/>
</dbReference>
<feature type="domain" description="GFO/IDH/MocA-like oxidoreductase" evidence="4">
    <location>
        <begin position="131"/>
        <end position="246"/>
    </location>
</feature>
<evidence type="ECO:0000256" key="1">
    <source>
        <dbReference type="ARBA" id="ARBA00010928"/>
    </source>
</evidence>
<dbReference type="PANTHER" id="PTHR22604:SF105">
    <property type="entry name" value="TRANS-1,2-DIHYDROBENZENE-1,2-DIOL DEHYDROGENASE"/>
    <property type="match status" value="1"/>
</dbReference>
<dbReference type="InterPro" id="IPR000683">
    <property type="entry name" value="Gfo/Idh/MocA-like_OxRdtase_N"/>
</dbReference>
<dbReference type="SUPFAM" id="SSF51735">
    <property type="entry name" value="NAD(P)-binding Rossmann-fold domains"/>
    <property type="match status" value="1"/>
</dbReference>
<comment type="similarity">
    <text evidence="1">Belongs to the Gfo/Idh/MocA family.</text>
</comment>
<dbReference type="Gene3D" id="3.30.360.10">
    <property type="entry name" value="Dihydrodipicolinate Reductase, domain 2"/>
    <property type="match status" value="1"/>
</dbReference>
<sequence>MKKFRFAILGAGHIARQFCDAVSRIDGCEVCAVASKSLARAENFAKENGVESYYDDYETLLEKERPDCAYIAVTPNDHYRLSVLCVNHSVPVLCEKAMFQNSEEAKNLYALASEKKIFIMEALWSRYLPAVQQVKRWVEQEKIGKPTVLQCNIGFLAPDEKENRYFNPKLGGGVAKDITVYAYEITTFILNQVIRDISVSATWSDTGVDVTNHVSICFDDTLADLLTSFVAQLEEQMVIYGRFGKIVLPHPHYASEAYLYGNDGELKEHFVDQETKNGFIYEIQDAIRCIQAGKLESDVVPWKDTLACAKLFDKINASCDEKALKTIEDIEALPDGTRAEL</sequence>
<evidence type="ECO:0000259" key="4">
    <source>
        <dbReference type="Pfam" id="PF22725"/>
    </source>
</evidence>
<accession>A0AAE3E8H1</accession>
<dbReference type="RefSeq" id="WP_308732568.1">
    <property type="nucleotide sequence ID" value="NZ_JAJEQN010000067.1"/>
</dbReference>
<comment type="caution">
    <text evidence="5">The sequence shown here is derived from an EMBL/GenBank/DDBJ whole genome shotgun (WGS) entry which is preliminary data.</text>
</comment>
<evidence type="ECO:0000313" key="6">
    <source>
        <dbReference type="Proteomes" id="UP001198200"/>
    </source>
</evidence>
<reference evidence="5 6" key="1">
    <citation type="submission" date="2021-10" db="EMBL/GenBank/DDBJ databases">
        <title>Anaerobic single-cell dispensing facilitates the cultivation of human gut bacteria.</title>
        <authorList>
            <person name="Afrizal A."/>
        </authorList>
    </citation>
    <scope>NUCLEOTIDE SEQUENCE [LARGE SCALE GENOMIC DNA]</scope>
    <source>
        <strain evidence="5 6">CLA-AA-H224</strain>
    </source>
</reference>
<dbReference type="EMBL" id="JAJEQN010000067">
    <property type="protein sequence ID" value="MCC2223056.1"/>
    <property type="molecule type" value="Genomic_DNA"/>
</dbReference>
<dbReference type="AlphaFoldDB" id="A0AAE3E8H1"/>
<evidence type="ECO:0000256" key="2">
    <source>
        <dbReference type="ARBA" id="ARBA00023002"/>
    </source>
</evidence>
<dbReference type="Proteomes" id="UP001198200">
    <property type="component" value="Unassembled WGS sequence"/>
</dbReference>
<dbReference type="Pfam" id="PF22725">
    <property type="entry name" value="GFO_IDH_MocA_C3"/>
    <property type="match status" value="1"/>
</dbReference>
<dbReference type="InterPro" id="IPR036291">
    <property type="entry name" value="NAD(P)-bd_dom_sf"/>
</dbReference>
<dbReference type="Gene3D" id="3.40.50.720">
    <property type="entry name" value="NAD(P)-binding Rossmann-like Domain"/>
    <property type="match status" value="1"/>
</dbReference>
<proteinExistence type="inferred from homology"/>
<keyword evidence="2" id="KW-0560">Oxidoreductase</keyword>
<evidence type="ECO:0000259" key="3">
    <source>
        <dbReference type="Pfam" id="PF01408"/>
    </source>
</evidence>
<gene>
    <name evidence="5" type="ORF">LKD48_15755</name>
</gene>
<dbReference type="GO" id="GO:0000166">
    <property type="term" value="F:nucleotide binding"/>
    <property type="evidence" value="ECO:0007669"/>
    <property type="project" value="InterPro"/>
</dbReference>
<keyword evidence="6" id="KW-1185">Reference proteome</keyword>
<feature type="domain" description="Gfo/Idh/MocA-like oxidoreductase N-terminal" evidence="3">
    <location>
        <begin position="4"/>
        <end position="118"/>
    </location>
</feature>
<dbReference type="GO" id="GO:0016491">
    <property type="term" value="F:oxidoreductase activity"/>
    <property type="evidence" value="ECO:0007669"/>
    <property type="project" value="UniProtKB-KW"/>
</dbReference>
<dbReference type="PANTHER" id="PTHR22604">
    <property type="entry name" value="OXIDOREDUCTASES"/>
    <property type="match status" value="1"/>
</dbReference>
<dbReference type="SUPFAM" id="SSF55347">
    <property type="entry name" value="Glyceraldehyde-3-phosphate dehydrogenase-like, C-terminal domain"/>
    <property type="match status" value="1"/>
</dbReference>
<name>A0AAE3E8H1_9FIRM</name>